<dbReference type="PANTHER" id="PTHR18843">
    <property type="entry name" value="TORSIN-1A-INTERACTING PROTEIN"/>
    <property type="match status" value="1"/>
</dbReference>
<feature type="transmembrane region" description="Helical" evidence="3">
    <location>
        <begin position="163"/>
        <end position="183"/>
    </location>
</feature>
<feature type="region of interest" description="Disordered" evidence="2">
    <location>
        <begin position="1"/>
        <end position="146"/>
    </location>
</feature>
<feature type="compositionally biased region" description="Basic and acidic residues" evidence="2">
    <location>
        <begin position="66"/>
        <end position="76"/>
    </location>
</feature>
<keyword evidence="3" id="KW-0812">Transmembrane</keyword>
<keyword evidence="3" id="KW-0472">Membrane</keyword>
<reference evidence="5" key="1">
    <citation type="journal article" date="2021" name="Sci. Adv.">
        <title>The American lobster genome reveals insights on longevity, neural, and immune adaptations.</title>
        <authorList>
            <person name="Polinski J.M."/>
            <person name="Zimin A.V."/>
            <person name="Clark K.F."/>
            <person name="Kohn A.B."/>
            <person name="Sadowski N."/>
            <person name="Timp W."/>
            <person name="Ptitsyn A."/>
            <person name="Khanna P."/>
            <person name="Romanova D.Y."/>
            <person name="Williams P."/>
            <person name="Greenwood S.J."/>
            <person name="Moroz L.L."/>
            <person name="Walt D.R."/>
            <person name="Bodnar A.G."/>
        </authorList>
    </citation>
    <scope>NUCLEOTIDE SEQUENCE</scope>
    <source>
        <strain evidence="5">GMGI-L3</strain>
    </source>
</reference>
<dbReference type="PANTHER" id="PTHR18843:SF7">
    <property type="entry name" value="LAMINA-ASSOCIATED POLYPEPTIDE 1B ISOFORM 1-RELATED"/>
    <property type="match status" value="1"/>
</dbReference>
<organism evidence="5 6">
    <name type="scientific">Homarus americanus</name>
    <name type="common">American lobster</name>
    <dbReference type="NCBI Taxonomy" id="6706"/>
    <lineage>
        <taxon>Eukaryota</taxon>
        <taxon>Metazoa</taxon>
        <taxon>Ecdysozoa</taxon>
        <taxon>Arthropoda</taxon>
        <taxon>Crustacea</taxon>
        <taxon>Multicrustacea</taxon>
        <taxon>Malacostraca</taxon>
        <taxon>Eumalacostraca</taxon>
        <taxon>Eucarida</taxon>
        <taxon>Decapoda</taxon>
        <taxon>Pleocyemata</taxon>
        <taxon>Astacidea</taxon>
        <taxon>Nephropoidea</taxon>
        <taxon>Nephropidae</taxon>
        <taxon>Homarus</taxon>
    </lineage>
</organism>
<dbReference type="AlphaFoldDB" id="A0A8J5JJH2"/>
<keyword evidence="1" id="KW-0175">Coiled coil</keyword>
<dbReference type="EMBL" id="JAHLQT010033762">
    <property type="protein sequence ID" value="KAG7159252.1"/>
    <property type="molecule type" value="Genomic_DNA"/>
</dbReference>
<evidence type="ECO:0000313" key="5">
    <source>
        <dbReference type="EMBL" id="KAG7159252.1"/>
    </source>
</evidence>
<dbReference type="InterPro" id="IPR046753">
    <property type="entry name" value="TOIP1/2_C"/>
</dbReference>
<sequence length="409" mass="45653">MPNPKVETRATARPGLRDSSTSPPSLGEKSPRTRSRGNAGRSPARYKTKDDMSSDEDTQGTDYGDEVDRITSDRSPRLYPELPLPLPDDFDLSPKRVPFSKSDTGSLNDSYGSTHSRCSSRSGPSSPRKDNPLTPMKGSPGKKIYPDLIHKDTKQSRRGASPVTLIFFFTLVLVSILVLYYHVEETDKLQKSKVHKKSVEEVYKDLKNELQTINAQITQPRHFWVQLIGQIDSIMVQNPRQPAIILVVAPKDARGTATCLIHKIAEAVNYAFGDSRFVMYDVKSDMHVHPRTLKQELDNVLQGLSETHAAVIHSIEAIPGEAAMIFHAYCDNENAPFKQAIIFPIIEVDYYYENLAHKRLDNTVDDLLAEIWGVSLLPKDVSAIVSRIANAPVLIKPETPGRVKELCPI</sequence>
<gene>
    <name evidence="5" type="primary">Tor1aip1-L</name>
    <name evidence="5" type="ORF">Hamer_G016653</name>
</gene>
<evidence type="ECO:0000259" key="4">
    <source>
        <dbReference type="Pfam" id="PF05609"/>
    </source>
</evidence>
<dbReference type="GO" id="GO:0016020">
    <property type="term" value="C:membrane"/>
    <property type="evidence" value="ECO:0007669"/>
    <property type="project" value="TreeGrafter"/>
</dbReference>
<dbReference type="GO" id="GO:0061024">
    <property type="term" value="P:membrane organization"/>
    <property type="evidence" value="ECO:0007669"/>
    <property type="project" value="TreeGrafter"/>
</dbReference>
<dbReference type="Proteomes" id="UP000747542">
    <property type="component" value="Unassembled WGS sequence"/>
</dbReference>
<feature type="domain" description="Torsin-1A-interacting protein 1/2 AAA+ activator" evidence="4">
    <location>
        <begin position="233"/>
        <end position="369"/>
    </location>
</feature>
<keyword evidence="6" id="KW-1185">Reference proteome</keyword>
<keyword evidence="3" id="KW-1133">Transmembrane helix</keyword>
<feature type="compositionally biased region" description="Acidic residues" evidence="2">
    <location>
        <begin position="53"/>
        <end position="65"/>
    </location>
</feature>
<evidence type="ECO:0000256" key="3">
    <source>
        <dbReference type="SAM" id="Phobius"/>
    </source>
</evidence>
<accession>A0A8J5JJH2</accession>
<evidence type="ECO:0000256" key="1">
    <source>
        <dbReference type="SAM" id="Coils"/>
    </source>
</evidence>
<dbReference type="OrthoDB" id="6258998at2759"/>
<feature type="coiled-coil region" evidence="1">
    <location>
        <begin position="189"/>
        <end position="216"/>
    </location>
</feature>
<dbReference type="GO" id="GO:0001671">
    <property type="term" value="F:ATPase activator activity"/>
    <property type="evidence" value="ECO:0007669"/>
    <property type="project" value="InterPro"/>
</dbReference>
<protein>
    <submittedName>
        <fullName evidence="5">Torsin-1A-interacting protein 1-like</fullName>
    </submittedName>
</protein>
<comment type="caution">
    <text evidence="5">The sequence shown here is derived from an EMBL/GenBank/DDBJ whole genome shotgun (WGS) entry which is preliminary data.</text>
</comment>
<name>A0A8J5JJH2_HOMAM</name>
<feature type="compositionally biased region" description="Low complexity" evidence="2">
    <location>
        <begin position="110"/>
        <end position="126"/>
    </location>
</feature>
<feature type="compositionally biased region" description="Basic and acidic residues" evidence="2">
    <location>
        <begin position="1"/>
        <end position="10"/>
    </location>
</feature>
<evidence type="ECO:0000256" key="2">
    <source>
        <dbReference type="SAM" id="MobiDB-lite"/>
    </source>
</evidence>
<proteinExistence type="predicted"/>
<dbReference type="InterPro" id="IPR008662">
    <property type="entry name" value="TOIP1/2"/>
</dbReference>
<evidence type="ECO:0000313" key="6">
    <source>
        <dbReference type="Proteomes" id="UP000747542"/>
    </source>
</evidence>
<dbReference type="Pfam" id="PF05609">
    <property type="entry name" value="LAP1_C"/>
    <property type="match status" value="1"/>
</dbReference>